<dbReference type="EMBL" id="FUYE01000001">
    <property type="protein sequence ID" value="SKA75868.1"/>
    <property type="molecule type" value="Genomic_DNA"/>
</dbReference>
<gene>
    <name evidence="3" type="ORF">SAMN02745166_00082</name>
</gene>
<keyword evidence="4" id="KW-1185">Reference proteome</keyword>
<dbReference type="PANTHER" id="PTHR33371:SF4">
    <property type="entry name" value="INTERMEMBRANE PHOSPHOLIPID TRANSPORT SYSTEM BINDING PROTEIN MLAD"/>
    <property type="match status" value="1"/>
</dbReference>
<feature type="domain" description="Mce/MlaD" evidence="2">
    <location>
        <begin position="39"/>
        <end position="116"/>
    </location>
</feature>
<evidence type="ECO:0000256" key="1">
    <source>
        <dbReference type="SAM" id="Phobius"/>
    </source>
</evidence>
<dbReference type="Pfam" id="PF02470">
    <property type="entry name" value="MlaD"/>
    <property type="match status" value="1"/>
</dbReference>
<evidence type="ECO:0000313" key="3">
    <source>
        <dbReference type="EMBL" id="SKA75868.1"/>
    </source>
</evidence>
<evidence type="ECO:0000313" key="4">
    <source>
        <dbReference type="Proteomes" id="UP000190774"/>
    </source>
</evidence>
<protein>
    <submittedName>
        <fullName evidence="3">ABC-type transporter Mla maintaining outer membrane lipid asymmetry, component MlaD</fullName>
    </submittedName>
</protein>
<evidence type="ECO:0000259" key="2">
    <source>
        <dbReference type="Pfam" id="PF02470"/>
    </source>
</evidence>
<sequence>MTKDRKTEILVGLFLLVGLLMLGGIILEFGSLRTLFRDTYELRVAFPNAAGIKEGSPVFLGGSKVGKVKKHPELNDTFTGVVMTLEIFDDVDIPVDATFGIGSKGLMGDALVEIKPSGKQTDQFLAHDYDKIIDGSQSGGLSDLQGQAEVVAKKVDLVLDDIRTALVDVKAAMGKVNQEALSDTTIQDFKKSMEHLSNTMTRIDTQVLGDENTKNLKAAILDIKEAAASFKTSAKNIEATTQKLTPIVEKLDPVITKADRAMATADESLQSIKKAADSFSVAARNITTGKGLLGALMNDPVLKDDFKDLIGNLKRNGVLFYRNNAEKERARQEAERQVPLSPLRR</sequence>
<reference evidence="4" key="1">
    <citation type="submission" date="2017-02" db="EMBL/GenBank/DDBJ databases">
        <authorList>
            <person name="Varghese N."/>
            <person name="Submissions S."/>
        </authorList>
    </citation>
    <scope>NUCLEOTIDE SEQUENCE [LARGE SCALE GENOMIC DNA]</scope>
    <source>
        <strain evidence="4">ATCC 700200</strain>
    </source>
</reference>
<dbReference type="Proteomes" id="UP000190774">
    <property type="component" value="Unassembled WGS sequence"/>
</dbReference>
<dbReference type="STRING" id="48467.SAMN02745166_00082"/>
<name>A0A1T4WFW5_9BACT</name>
<dbReference type="RefSeq" id="WP_078811324.1">
    <property type="nucleotide sequence ID" value="NZ_FUYE01000001.1"/>
</dbReference>
<dbReference type="PANTHER" id="PTHR33371">
    <property type="entry name" value="INTERMEMBRANE PHOSPHOLIPID TRANSPORT SYSTEM BINDING PROTEIN MLAD-RELATED"/>
    <property type="match status" value="1"/>
</dbReference>
<proteinExistence type="predicted"/>
<organism evidence="3 4">
    <name type="scientific">Prosthecobacter debontii</name>
    <dbReference type="NCBI Taxonomy" id="48467"/>
    <lineage>
        <taxon>Bacteria</taxon>
        <taxon>Pseudomonadati</taxon>
        <taxon>Verrucomicrobiota</taxon>
        <taxon>Verrucomicrobiia</taxon>
        <taxon>Verrucomicrobiales</taxon>
        <taxon>Verrucomicrobiaceae</taxon>
        <taxon>Prosthecobacter</taxon>
    </lineage>
</organism>
<dbReference type="InterPro" id="IPR052336">
    <property type="entry name" value="MlaD_Phospholipid_Transporter"/>
</dbReference>
<keyword evidence="1" id="KW-0812">Transmembrane</keyword>
<dbReference type="OrthoDB" id="9788420at2"/>
<keyword evidence="1" id="KW-0472">Membrane</keyword>
<accession>A0A1T4WFW5</accession>
<feature type="transmembrane region" description="Helical" evidence="1">
    <location>
        <begin position="9"/>
        <end position="27"/>
    </location>
</feature>
<dbReference type="AlphaFoldDB" id="A0A1T4WFW5"/>
<keyword evidence="1" id="KW-1133">Transmembrane helix</keyword>
<dbReference type="InterPro" id="IPR003399">
    <property type="entry name" value="Mce/MlaD"/>
</dbReference>